<dbReference type="AlphaFoldDB" id="S9PRS0"/>
<protein>
    <submittedName>
        <fullName evidence="6">Phosphoadenosine phosphosulfate reductase</fullName>
    </submittedName>
</protein>
<dbReference type="InterPro" id="IPR002500">
    <property type="entry name" value="PAPS_reduct_dom"/>
</dbReference>
<dbReference type="GeneID" id="25033258"/>
<dbReference type="OrthoDB" id="7869097at2759"/>
<dbReference type="VEuPathDB" id="FungiDB:SOCG_04294"/>
<dbReference type="Gene3D" id="3.40.50.620">
    <property type="entry name" value="HUPs"/>
    <property type="match status" value="1"/>
</dbReference>
<feature type="compositionally biased region" description="Basic and acidic residues" evidence="4">
    <location>
        <begin position="222"/>
        <end position="236"/>
    </location>
</feature>
<dbReference type="OMA" id="PIARWTQ"/>
<evidence type="ECO:0000256" key="1">
    <source>
        <dbReference type="ARBA" id="ARBA00009732"/>
    </source>
</evidence>
<dbReference type="eggNOG" id="KOG0189">
    <property type="taxonomic scope" value="Eukaryota"/>
</dbReference>
<dbReference type="NCBIfam" id="TIGR00434">
    <property type="entry name" value="cysH"/>
    <property type="match status" value="1"/>
</dbReference>
<comment type="pathway">
    <text evidence="3">Sulfur metabolism; hydrogen sulfide biosynthesis; sulfite from sulfate.</text>
</comment>
<comment type="similarity">
    <text evidence="1">Belongs to the PAPS reductase family. CysH subfamily.</text>
</comment>
<keyword evidence="2" id="KW-0560">Oxidoreductase</keyword>
<evidence type="ECO:0000259" key="5">
    <source>
        <dbReference type="Pfam" id="PF01507"/>
    </source>
</evidence>
<organism evidence="6 7">
    <name type="scientific">Schizosaccharomyces octosporus (strain yFS286)</name>
    <name type="common">Fission yeast</name>
    <name type="synonym">Octosporomyces octosporus</name>
    <dbReference type="NCBI Taxonomy" id="483514"/>
    <lineage>
        <taxon>Eukaryota</taxon>
        <taxon>Fungi</taxon>
        <taxon>Dikarya</taxon>
        <taxon>Ascomycota</taxon>
        <taxon>Taphrinomycotina</taxon>
        <taxon>Schizosaccharomycetes</taxon>
        <taxon>Schizosaccharomycetales</taxon>
        <taxon>Schizosaccharomycetaceae</taxon>
        <taxon>Schizosaccharomyces</taxon>
    </lineage>
</organism>
<feature type="domain" description="Phosphoadenosine phosphosulphate reductase" evidence="5">
    <location>
        <begin position="47"/>
        <end position="220"/>
    </location>
</feature>
<proteinExistence type="inferred from homology"/>
<dbReference type="HAMAP" id="MF_00063">
    <property type="entry name" value="CysH"/>
    <property type="match status" value="1"/>
</dbReference>
<accession>S9PRS0</accession>
<dbReference type="GO" id="GO:0005737">
    <property type="term" value="C:cytoplasm"/>
    <property type="evidence" value="ECO:0007669"/>
    <property type="project" value="TreeGrafter"/>
</dbReference>
<dbReference type="SUPFAM" id="SSF52402">
    <property type="entry name" value="Adenine nucleotide alpha hydrolases-like"/>
    <property type="match status" value="1"/>
</dbReference>
<dbReference type="NCBIfam" id="TIGR02057">
    <property type="entry name" value="PAPS_reductase"/>
    <property type="match status" value="1"/>
</dbReference>
<dbReference type="GO" id="GO:0004604">
    <property type="term" value="F:phosphoadenylyl-sulfate reductase (thioredoxin) activity"/>
    <property type="evidence" value="ECO:0007669"/>
    <property type="project" value="EnsemblFungi"/>
</dbReference>
<dbReference type="GO" id="GO:0006750">
    <property type="term" value="P:glutathione biosynthetic process"/>
    <property type="evidence" value="ECO:0007669"/>
    <property type="project" value="EnsemblFungi"/>
</dbReference>
<dbReference type="Pfam" id="PF01507">
    <property type="entry name" value="PAPS_reduct"/>
    <property type="match status" value="1"/>
</dbReference>
<evidence type="ECO:0000256" key="3">
    <source>
        <dbReference type="ARBA" id="ARBA00024327"/>
    </source>
</evidence>
<evidence type="ECO:0000313" key="6">
    <source>
        <dbReference type="EMBL" id="EPX70662.1"/>
    </source>
</evidence>
<evidence type="ECO:0000256" key="2">
    <source>
        <dbReference type="ARBA" id="ARBA00023002"/>
    </source>
</evidence>
<name>S9PRS0_SCHOY</name>
<dbReference type="InterPro" id="IPR014729">
    <property type="entry name" value="Rossmann-like_a/b/a_fold"/>
</dbReference>
<dbReference type="HOGENOM" id="CLU_044089_0_1_1"/>
<dbReference type="PANTHER" id="PTHR46509:SF1">
    <property type="entry name" value="PHOSPHOADENOSINE PHOSPHOSULFATE REDUCTASE"/>
    <property type="match status" value="1"/>
</dbReference>
<feature type="region of interest" description="Disordered" evidence="4">
    <location>
        <begin position="216"/>
        <end position="236"/>
    </location>
</feature>
<dbReference type="CDD" id="cd23945">
    <property type="entry name" value="PAPS_reductase"/>
    <property type="match status" value="1"/>
</dbReference>
<dbReference type="RefSeq" id="XP_013020590.1">
    <property type="nucleotide sequence ID" value="XM_013165136.1"/>
</dbReference>
<reference evidence="6 7" key="1">
    <citation type="journal article" date="2011" name="Science">
        <title>Comparative functional genomics of the fission yeasts.</title>
        <authorList>
            <person name="Rhind N."/>
            <person name="Chen Z."/>
            <person name="Yassour M."/>
            <person name="Thompson D.A."/>
            <person name="Haas B.J."/>
            <person name="Habib N."/>
            <person name="Wapinski I."/>
            <person name="Roy S."/>
            <person name="Lin M.F."/>
            <person name="Heiman D.I."/>
            <person name="Young S.K."/>
            <person name="Furuya K."/>
            <person name="Guo Y."/>
            <person name="Pidoux A."/>
            <person name="Chen H.M."/>
            <person name="Robbertse B."/>
            <person name="Goldberg J.M."/>
            <person name="Aoki K."/>
            <person name="Bayne E.H."/>
            <person name="Berlin A.M."/>
            <person name="Desjardins C.A."/>
            <person name="Dobbs E."/>
            <person name="Dukaj L."/>
            <person name="Fan L."/>
            <person name="FitzGerald M.G."/>
            <person name="French C."/>
            <person name="Gujja S."/>
            <person name="Hansen K."/>
            <person name="Keifenheim D."/>
            <person name="Levin J.Z."/>
            <person name="Mosher R.A."/>
            <person name="Mueller C.A."/>
            <person name="Pfiffner J."/>
            <person name="Priest M."/>
            <person name="Russ C."/>
            <person name="Smialowska A."/>
            <person name="Swoboda P."/>
            <person name="Sykes S.M."/>
            <person name="Vaughn M."/>
            <person name="Vengrova S."/>
            <person name="Yoder R."/>
            <person name="Zeng Q."/>
            <person name="Allshire R."/>
            <person name="Baulcombe D."/>
            <person name="Birren B.W."/>
            <person name="Brown W."/>
            <person name="Ekwall K."/>
            <person name="Kellis M."/>
            <person name="Leatherwood J."/>
            <person name="Levin H."/>
            <person name="Margalit H."/>
            <person name="Martienssen R."/>
            <person name="Nieduszynski C.A."/>
            <person name="Spatafora J.W."/>
            <person name="Friedman N."/>
            <person name="Dalgaard J.Z."/>
            <person name="Baumann P."/>
            <person name="Niki H."/>
            <person name="Regev A."/>
            <person name="Nusbaum C."/>
        </authorList>
    </citation>
    <scope>NUCLEOTIDE SEQUENCE [LARGE SCALE GENOMIC DNA]</scope>
    <source>
        <strain evidence="7">yFS286</strain>
    </source>
</reference>
<dbReference type="EMBL" id="KE503208">
    <property type="protein sequence ID" value="EPX70662.1"/>
    <property type="molecule type" value="Genomic_DNA"/>
</dbReference>
<dbReference type="PANTHER" id="PTHR46509">
    <property type="entry name" value="PHOSPHOADENOSINE PHOSPHOSULFATE REDUCTASE"/>
    <property type="match status" value="1"/>
</dbReference>
<evidence type="ECO:0000256" key="4">
    <source>
        <dbReference type="SAM" id="MobiDB-lite"/>
    </source>
</evidence>
<dbReference type="NCBIfam" id="NF002537">
    <property type="entry name" value="PRK02090.1"/>
    <property type="match status" value="1"/>
</dbReference>
<dbReference type="PIRSF" id="PIRSF000857">
    <property type="entry name" value="PAPS_reductase"/>
    <property type="match status" value="1"/>
</dbReference>
<sequence length="266" mass="30713">MDSSQNSTHLSAQSLFNPEHLKFVNKQLSELSPPDILRWSRWTIPQLFQTSALGLSGLVILDMLSKMEIKTPMIFIDTLHHFKETIDLLDQVKKVYPEVPIHVYRCAEAASEEEFAKKFGERLWEKDENKYDFLVKVEPANRAYAELDVLAVFTGRRRSQGGERGSLDVVQVDGPVIKINPLANWSFQQVYSYIKENNVPYNVLLDRGYRSVGDYHSTQPVKEGEDERAGRWRGKEKTECGLHTQSKFSQYLAELERRKNEESSNK</sequence>
<dbReference type="GO" id="GO:0019379">
    <property type="term" value="P:sulfate assimilation, phosphoadenylyl sulfate reduction by phosphoadenylyl-sulfate reductase (thioredoxin)"/>
    <property type="evidence" value="ECO:0007669"/>
    <property type="project" value="EnsemblFungi"/>
</dbReference>
<dbReference type="Proteomes" id="UP000016088">
    <property type="component" value="Unassembled WGS sequence"/>
</dbReference>
<evidence type="ECO:0000313" key="7">
    <source>
        <dbReference type="Proteomes" id="UP000016088"/>
    </source>
</evidence>
<gene>
    <name evidence="6" type="ORF">SOCG_04294</name>
</gene>
<dbReference type="InterPro" id="IPR004511">
    <property type="entry name" value="PAPS/APS_Rdtase"/>
</dbReference>
<dbReference type="InterPro" id="IPR011800">
    <property type="entry name" value="PAPS_reductase_CysH"/>
</dbReference>
<keyword evidence="7" id="KW-1185">Reference proteome</keyword>